<dbReference type="OrthoDB" id="9803913at2"/>
<dbReference type="InterPro" id="IPR013656">
    <property type="entry name" value="PAS_4"/>
</dbReference>
<dbReference type="Proteomes" id="UP000199496">
    <property type="component" value="Unassembled WGS sequence"/>
</dbReference>
<keyword evidence="7" id="KW-0812">Transmembrane</keyword>
<comment type="function">
    <text evidence="4">DNA polymerase III is a complex, multichain enzyme responsible for most of the replicative synthesis in bacteria. The epsilon subunit contain the editing function and is a proofreading 3'-5' exonuclease.</text>
</comment>
<dbReference type="PANTHER" id="PTHR30231">
    <property type="entry name" value="DNA POLYMERASE III SUBUNIT EPSILON"/>
    <property type="match status" value="1"/>
</dbReference>
<dbReference type="Pfam" id="PF00929">
    <property type="entry name" value="RNase_T"/>
    <property type="match status" value="1"/>
</dbReference>
<evidence type="ECO:0000256" key="5">
    <source>
        <dbReference type="ARBA" id="ARBA00026073"/>
    </source>
</evidence>
<comment type="catalytic activity">
    <reaction evidence="6">
        <text>DNA(n) + a 2'-deoxyribonucleoside 5'-triphosphate = DNA(n+1) + diphosphate</text>
        <dbReference type="Rhea" id="RHEA:22508"/>
        <dbReference type="Rhea" id="RHEA-COMP:17339"/>
        <dbReference type="Rhea" id="RHEA-COMP:17340"/>
        <dbReference type="ChEBI" id="CHEBI:33019"/>
        <dbReference type="ChEBI" id="CHEBI:61560"/>
        <dbReference type="ChEBI" id="CHEBI:173112"/>
        <dbReference type="EC" id="2.7.7.7"/>
    </reaction>
</comment>
<dbReference type="Gene3D" id="3.30.420.10">
    <property type="entry name" value="Ribonuclease H-like superfamily/Ribonuclease H"/>
    <property type="match status" value="1"/>
</dbReference>
<dbReference type="SUPFAM" id="SSF55785">
    <property type="entry name" value="PYP-like sensor domain (PAS domain)"/>
    <property type="match status" value="1"/>
</dbReference>
<name>A0A1H9AD24_9GAMM</name>
<dbReference type="InterPro" id="IPR006054">
    <property type="entry name" value="DnaQ"/>
</dbReference>
<keyword evidence="7" id="KW-1133">Transmembrane helix</keyword>
<dbReference type="GO" id="GO:0005829">
    <property type="term" value="C:cytosol"/>
    <property type="evidence" value="ECO:0007669"/>
    <property type="project" value="TreeGrafter"/>
</dbReference>
<dbReference type="SUPFAM" id="SSF53098">
    <property type="entry name" value="Ribonuclease H-like"/>
    <property type="match status" value="1"/>
</dbReference>
<dbReference type="SMART" id="SM00479">
    <property type="entry name" value="EXOIII"/>
    <property type="match status" value="1"/>
</dbReference>
<dbReference type="InterPro" id="IPR012337">
    <property type="entry name" value="RNaseH-like_sf"/>
</dbReference>
<dbReference type="NCBIfam" id="TIGR00573">
    <property type="entry name" value="dnaq"/>
    <property type="match status" value="1"/>
</dbReference>
<organism evidence="9 10">
    <name type="scientific">Ectothiorhodospira magna</name>
    <dbReference type="NCBI Taxonomy" id="867345"/>
    <lineage>
        <taxon>Bacteria</taxon>
        <taxon>Pseudomonadati</taxon>
        <taxon>Pseudomonadota</taxon>
        <taxon>Gammaproteobacteria</taxon>
        <taxon>Chromatiales</taxon>
        <taxon>Ectothiorhodospiraceae</taxon>
        <taxon>Ectothiorhodospira</taxon>
    </lineage>
</organism>
<evidence type="ECO:0000256" key="2">
    <source>
        <dbReference type="ARBA" id="ARBA00022722"/>
    </source>
</evidence>
<dbReference type="Pfam" id="PF08448">
    <property type="entry name" value="PAS_4"/>
    <property type="match status" value="1"/>
</dbReference>
<feature type="domain" description="Exonuclease" evidence="8">
    <location>
        <begin position="508"/>
        <end position="676"/>
    </location>
</feature>
<evidence type="ECO:0000259" key="8">
    <source>
        <dbReference type="SMART" id="SM00479"/>
    </source>
</evidence>
<dbReference type="CDD" id="cd06127">
    <property type="entry name" value="DEDDh"/>
    <property type="match status" value="1"/>
</dbReference>
<dbReference type="GO" id="GO:0003887">
    <property type="term" value="F:DNA-directed DNA polymerase activity"/>
    <property type="evidence" value="ECO:0007669"/>
    <property type="project" value="UniProtKB-EC"/>
</dbReference>
<reference evidence="9 10" key="1">
    <citation type="submission" date="2016-10" db="EMBL/GenBank/DDBJ databases">
        <authorList>
            <person name="de Groot N.N."/>
        </authorList>
    </citation>
    <scope>NUCLEOTIDE SEQUENCE [LARGE SCALE GENOMIC DNA]</scope>
    <source>
        <strain evidence="9 10">B7-7</strain>
    </source>
</reference>
<dbReference type="EC" id="2.7.7.7" evidence="1"/>
<sequence length="714" mass="79844">MDKRTLVALLLWSLVLFAYLGMVVVADIDTLRQGGIPTQWFGVPLLATLIFAIPVYLTWFTLRRLVFRPARMLSRDVRALLESRSAEAEITLPTRHAMGSLPGNVGALAVALRASRREIRSAMASATAQINEQKTWLEVILQGLTEGVLVCNRNHQMLLYNQSAITILNEPERVGLGRPLFEVVSRAPVMHTLDRLEWRRCTRGETQADLSESFVCTNTDATRILQGRMALILDPRGETSAYLITLVDISTDVEAITHVDVIRRALTMELRSAVGSLRAAAETVDAHPQMTTEDRQRFQQMMCAEARQLSRRLEELAAIFRGHALGRWPMSDIFSADLISCVARRLEDDLPELRLVPVGQPLWVQGDSLSLVRVLECLLRELHVFSGADTFHVETLLGDRRIYLDLSWKGPVVPAKQLDQWLDMSCGEELEHRTVRDVMDRHGIELWSQQAGLPGEALLRLPLIVPKRPQFLPEGERLPPRPEFYDFGIMREHEGTPELADVLLEDLTFVVFDCEMTGLDPVGGDEIISIAGIRVVKGRVLSGETFERLINPGFPIPTASIRFHGITDDQVRDKPPITEVLPLFKAFVGDAVMVAHNAAFDMKFISMKETRCGISFPNPVLDTLLLSVMVEDEEEDHSLDALLERYGIQISGRHTALGDAVATAELLVRLIERLQSQGFKTFGEVMRSSNMAAQLRQREHTLSHQNGNGSAVGV</sequence>
<dbReference type="Gene3D" id="3.30.450.20">
    <property type="entry name" value="PAS domain"/>
    <property type="match status" value="1"/>
</dbReference>
<keyword evidence="7" id="KW-0472">Membrane</keyword>
<evidence type="ECO:0000256" key="6">
    <source>
        <dbReference type="ARBA" id="ARBA00049244"/>
    </source>
</evidence>
<evidence type="ECO:0000256" key="1">
    <source>
        <dbReference type="ARBA" id="ARBA00012417"/>
    </source>
</evidence>
<dbReference type="PANTHER" id="PTHR30231:SF41">
    <property type="entry name" value="DNA POLYMERASE III SUBUNIT EPSILON"/>
    <property type="match status" value="1"/>
</dbReference>
<dbReference type="EMBL" id="FOFO01000005">
    <property type="protein sequence ID" value="SEP74441.1"/>
    <property type="molecule type" value="Genomic_DNA"/>
</dbReference>
<evidence type="ECO:0000256" key="7">
    <source>
        <dbReference type="SAM" id="Phobius"/>
    </source>
</evidence>
<evidence type="ECO:0000256" key="3">
    <source>
        <dbReference type="ARBA" id="ARBA00022839"/>
    </source>
</evidence>
<dbReference type="InterPro" id="IPR035965">
    <property type="entry name" value="PAS-like_dom_sf"/>
</dbReference>
<keyword evidence="3" id="KW-0378">Hydrolase</keyword>
<dbReference type="InterPro" id="IPR013520">
    <property type="entry name" value="Ribonucl_H"/>
</dbReference>
<dbReference type="GO" id="GO:0003677">
    <property type="term" value="F:DNA binding"/>
    <property type="evidence" value="ECO:0007669"/>
    <property type="project" value="InterPro"/>
</dbReference>
<keyword evidence="10" id="KW-1185">Reference proteome</keyword>
<dbReference type="GO" id="GO:0045004">
    <property type="term" value="P:DNA replication proofreading"/>
    <property type="evidence" value="ECO:0007669"/>
    <property type="project" value="TreeGrafter"/>
</dbReference>
<keyword evidence="2" id="KW-0540">Nuclease</keyword>
<dbReference type="AlphaFoldDB" id="A0A1H9AD24"/>
<dbReference type="RefSeq" id="WP_090203900.1">
    <property type="nucleotide sequence ID" value="NZ_FOFO01000005.1"/>
</dbReference>
<evidence type="ECO:0000256" key="4">
    <source>
        <dbReference type="ARBA" id="ARBA00025483"/>
    </source>
</evidence>
<protein>
    <recommendedName>
        <fullName evidence="1">DNA-directed DNA polymerase</fullName>
        <ecNumber evidence="1">2.7.7.7</ecNumber>
    </recommendedName>
</protein>
<keyword evidence="3" id="KW-0269">Exonuclease</keyword>
<feature type="transmembrane region" description="Helical" evidence="7">
    <location>
        <begin position="42"/>
        <end position="62"/>
    </location>
</feature>
<dbReference type="FunFam" id="3.30.420.10:FF:000045">
    <property type="entry name" value="3'-5' exonuclease DinG"/>
    <property type="match status" value="1"/>
</dbReference>
<gene>
    <name evidence="9" type="ORF">SAMN05421693_1057</name>
</gene>
<dbReference type="InterPro" id="IPR036397">
    <property type="entry name" value="RNaseH_sf"/>
</dbReference>
<comment type="subunit">
    <text evidence="5">DNA polymerase III contains a core (composed of alpha, epsilon and theta chains) that associates with a tau subunit. This core dimerizes to form the POLIII' complex. PolIII' associates with the gamma complex (composed of gamma, delta, delta', psi and chi chains) and with the beta chain to form the complete DNA polymerase III complex.</text>
</comment>
<evidence type="ECO:0000313" key="9">
    <source>
        <dbReference type="EMBL" id="SEP74441.1"/>
    </source>
</evidence>
<evidence type="ECO:0000313" key="10">
    <source>
        <dbReference type="Proteomes" id="UP000199496"/>
    </source>
</evidence>
<dbReference type="GO" id="GO:0008408">
    <property type="term" value="F:3'-5' exonuclease activity"/>
    <property type="evidence" value="ECO:0007669"/>
    <property type="project" value="TreeGrafter"/>
</dbReference>
<proteinExistence type="predicted"/>
<accession>A0A1H9AD24</accession>
<dbReference type="STRING" id="867345.SAMN05421693_1057"/>